<dbReference type="GO" id="GO:0008360">
    <property type="term" value="P:regulation of cell shape"/>
    <property type="evidence" value="ECO:0007669"/>
    <property type="project" value="UniProtKB-KW"/>
</dbReference>
<dbReference type="GO" id="GO:0004326">
    <property type="term" value="F:tetrahydrofolylpolyglutamate synthase activity"/>
    <property type="evidence" value="ECO:0007669"/>
    <property type="project" value="InterPro"/>
</dbReference>
<organism evidence="13 14">
    <name type="scientific">Candidatus Portnoybacteria bacterium CG10_big_fil_rev_8_21_14_0_10_44_7</name>
    <dbReference type="NCBI Taxonomy" id="1974816"/>
    <lineage>
        <taxon>Bacteria</taxon>
        <taxon>Candidatus Portnoyibacteriota</taxon>
    </lineage>
</organism>
<dbReference type="SUPFAM" id="SSF53623">
    <property type="entry name" value="MurD-like peptide ligases, catalytic domain"/>
    <property type="match status" value="1"/>
</dbReference>
<evidence type="ECO:0000256" key="3">
    <source>
        <dbReference type="ARBA" id="ARBA00022598"/>
    </source>
</evidence>
<evidence type="ECO:0000256" key="7">
    <source>
        <dbReference type="ARBA" id="ARBA00022984"/>
    </source>
</evidence>
<keyword evidence="2" id="KW-0963">Cytoplasm</keyword>
<feature type="domain" description="Mur ligase central" evidence="12">
    <location>
        <begin position="37"/>
        <end position="248"/>
    </location>
</feature>
<dbReference type="InterPro" id="IPR036615">
    <property type="entry name" value="Mur_ligase_C_dom_sf"/>
</dbReference>
<dbReference type="Proteomes" id="UP000231086">
    <property type="component" value="Unassembled WGS sequence"/>
</dbReference>
<keyword evidence="10" id="KW-0812">Transmembrane</keyword>
<name>A0A2M8KJ85_9BACT</name>
<evidence type="ECO:0000313" key="13">
    <source>
        <dbReference type="EMBL" id="PJE59981.1"/>
    </source>
</evidence>
<dbReference type="Pfam" id="PF02875">
    <property type="entry name" value="Mur_ligase_C"/>
    <property type="match status" value="1"/>
</dbReference>
<keyword evidence="9" id="KW-0132">Cell division</keyword>
<evidence type="ECO:0000256" key="8">
    <source>
        <dbReference type="ARBA" id="ARBA00023316"/>
    </source>
</evidence>
<dbReference type="NCBIfam" id="TIGR01085">
    <property type="entry name" value="murE"/>
    <property type="match status" value="1"/>
</dbReference>
<keyword evidence="6 9" id="KW-0133">Cell shape</keyword>
<keyword evidence="3" id="KW-0436">Ligase</keyword>
<evidence type="ECO:0000313" key="14">
    <source>
        <dbReference type="Proteomes" id="UP000231086"/>
    </source>
</evidence>
<keyword evidence="8 9" id="KW-0961">Cell wall biogenesis/degradation</keyword>
<dbReference type="Gene3D" id="3.90.190.20">
    <property type="entry name" value="Mur ligase, C-terminal domain"/>
    <property type="match status" value="1"/>
</dbReference>
<dbReference type="InterPro" id="IPR004101">
    <property type="entry name" value="Mur_ligase_C"/>
</dbReference>
<keyword evidence="5" id="KW-0067">ATP-binding</keyword>
<dbReference type="EMBL" id="PFEA01000015">
    <property type="protein sequence ID" value="PJE59981.1"/>
    <property type="molecule type" value="Genomic_DNA"/>
</dbReference>
<dbReference type="PANTHER" id="PTHR23135:SF4">
    <property type="entry name" value="UDP-N-ACETYLMURAMOYL-L-ALANYL-D-GLUTAMATE--2,6-DIAMINOPIMELATE LIGASE MURE HOMOLOG, CHLOROPLASTIC"/>
    <property type="match status" value="1"/>
</dbReference>
<dbReference type="GO" id="GO:0051301">
    <property type="term" value="P:cell division"/>
    <property type="evidence" value="ECO:0007669"/>
    <property type="project" value="UniProtKB-KW"/>
</dbReference>
<dbReference type="InterPro" id="IPR018109">
    <property type="entry name" value="Folylpolyglutamate_synth_CS"/>
</dbReference>
<dbReference type="InterPro" id="IPR036565">
    <property type="entry name" value="Mur-like_cat_sf"/>
</dbReference>
<dbReference type="Pfam" id="PF08245">
    <property type="entry name" value="Mur_ligase_M"/>
    <property type="match status" value="1"/>
</dbReference>
<evidence type="ECO:0000256" key="5">
    <source>
        <dbReference type="ARBA" id="ARBA00022840"/>
    </source>
</evidence>
<gene>
    <name evidence="13" type="ORF">COU85_00730</name>
</gene>
<accession>A0A2M8KJ85</accession>
<dbReference type="AlphaFoldDB" id="A0A2M8KJ85"/>
<comment type="caution">
    <text evidence="13">The sequence shown here is derived from an EMBL/GenBank/DDBJ whole genome shotgun (WGS) entry which is preliminary data.</text>
</comment>
<dbReference type="SUPFAM" id="SSF53244">
    <property type="entry name" value="MurD-like peptide ligases, peptide-binding domain"/>
    <property type="match status" value="1"/>
</dbReference>
<keyword evidence="7 9" id="KW-0573">Peptidoglycan synthesis</keyword>
<dbReference type="GO" id="GO:0071555">
    <property type="term" value="P:cell wall organization"/>
    <property type="evidence" value="ECO:0007669"/>
    <property type="project" value="UniProtKB-KW"/>
</dbReference>
<comment type="pathway">
    <text evidence="9">Cell wall biogenesis; peptidoglycan biosynthesis.</text>
</comment>
<protein>
    <recommendedName>
        <fullName evidence="15">UDP-N-acetylmuramoyl-L-alanyl-D-glutamate--2, 6-diaminopimelate ligase</fullName>
    </recommendedName>
</protein>
<dbReference type="GO" id="GO:0005524">
    <property type="term" value="F:ATP binding"/>
    <property type="evidence" value="ECO:0007669"/>
    <property type="project" value="UniProtKB-KW"/>
</dbReference>
<sequence>MRKFVPKFILSIYHFCLAYVGALIYGWPTKKMIVIGVTGTKGKTTTCNLIAQILTALGHKVGLTTTVNFQIGEKEWINREKQTMLGRLKLQKLLWRMRQAGCRYAVIETSSEGILQHRHRGIDYDIAVLTNLSPEHIERHGGFENYRRAKERLFAAVARKKDGIGVYNLDDKHVEEFLKYSVKNKHGYYQKIPNIHPLTGGSTPNKYQITDIKLQSDGTEFKVNGVSFKTKLIGEMNVYNLTAALVVAAAQGYPLESLRAITEKLKPPAGRLQLVSAGQNFTVVIDYAHEPASLKAAYQAARLFKPRRLIAVLGAQGGGRDQGKRGQLGEVAGNFADYIFVTNEDPYDENPVQIIVDVAAGVRGKPVEKIVDRQKAIIAALKLAQPGDLVLISGKGGEVSMCVAGGRQIPWSDEKIVCDYLAGRRS</sequence>
<comment type="subcellular location">
    <subcellularLocation>
        <location evidence="9">Cytoplasm</location>
    </subcellularLocation>
</comment>
<keyword evidence="4" id="KW-0547">Nucleotide-binding</keyword>
<dbReference type="PANTHER" id="PTHR23135">
    <property type="entry name" value="MUR LIGASE FAMILY MEMBER"/>
    <property type="match status" value="1"/>
</dbReference>
<evidence type="ECO:0008006" key="15">
    <source>
        <dbReference type="Google" id="ProtNLM"/>
    </source>
</evidence>
<dbReference type="UniPathway" id="UPA00219"/>
<feature type="domain" description="Mur ligase C-terminal" evidence="11">
    <location>
        <begin position="270"/>
        <end position="396"/>
    </location>
</feature>
<reference evidence="14" key="1">
    <citation type="submission" date="2017-09" db="EMBL/GenBank/DDBJ databases">
        <title>Depth-based differentiation of microbial function through sediment-hosted aquifers and enrichment of novel symbionts in the deep terrestrial subsurface.</title>
        <authorList>
            <person name="Probst A.J."/>
            <person name="Ladd B."/>
            <person name="Jarett J.K."/>
            <person name="Geller-Mcgrath D.E."/>
            <person name="Sieber C.M.K."/>
            <person name="Emerson J.B."/>
            <person name="Anantharaman K."/>
            <person name="Thomas B.C."/>
            <person name="Malmstrom R."/>
            <person name="Stieglmeier M."/>
            <person name="Klingl A."/>
            <person name="Woyke T."/>
            <person name="Ryan C.M."/>
            <person name="Banfield J.F."/>
        </authorList>
    </citation>
    <scope>NUCLEOTIDE SEQUENCE [LARGE SCALE GENOMIC DNA]</scope>
</reference>
<evidence type="ECO:0000256" key="9">
    <source>
        <dbReference type="RuleBase" id="RU004135"/>
    </source>
</evidence>
<dbReference type="GO" id="GO:0005737">
    <property type="term" value="C:cytoplasm"/>
    <property type="evidence" value="ECO:0007669"/>
    <property type="project" value="UniProtKB-SubCell"/>
</dbReference>
<dbReference type="GO" id="GO:0009252">
    <property type="term" value="P:peptidoglycan biosynthetic process"/>
    <property type="evidence" value="ECO:0007669"/>
    <property type="project" value="UniProtKB-UniPathway"/>
</dbReference>
<dbReference type="PROSITE" id="PS01011">
    <property type="entry name" value="FOLYLPOLYGLU_SYNT_1"/>
    <property type="match status" value="1"/>
</dbReference>
<proteinExistence type="inferred from homology"/>
<keyword evidence="9" id="KW-0131">Cell cycle</keyword>
<comment type="similarity">
    <text evidence="1">Belongs to the MurCDEF family. MurE subfamily.</text>
</comment>
<evidence type="ECO:0000259" key="12">
    <source>
        <dbReference type="Pfam" id="PF08245"/>
    </source>
</evidence>
<evidence type="ECO:0000259" key="11">
    <source>
        <dbReference type="Pfam" id="PF02875"/>
    </source>
</evidence>
<dbReference type="InterPro" id="IPR013221">
    <property type="entry name" value="Mur_ligase_cen"/>
</dbReference>
<feature type="transmembrane region" description="Helical" evidence="10">
    <location>
        <begin position="7"/>
        <end position="27"/>
    </location>
</feature>
<evidence type="ECO:0000256" key="4">
    <source>
        <dbReference type="ARBA" id="ARBA00022741"/>
    </source>
</evidence>
<evidence type="ECO:0000256" key="6">
    <source>
        <dbReference type="ARBA" id="ARBA00022960"/>
    </source>
</evidence>
<dbReference type="InterPro" id="IPR005761">
    <property type="entry name" value="UDP-N-AcMur-Glu-dNH2Pim_ligase"/>
</dbReference>
<evidence type="ECO:0000256" key="10">
    <source>
        <dbReference type="SAM" id="Phobius"/>
    </source>
</evidence>
<dbReference type="Gene3D" id="3.40.1190.10">
    <property type="entry name" value="Mur-like, catalytic domain"/>
    <property type="match status" value="1"/>
</dbReference>
<keyword evidence="10" id="KW-0472">Membrane</keyword>
<evidence type="ECO:0000256" key="2">
    <source>
        <dbReference type="ARBA" id="ARBA00022490"/>
    </source>
</evidence>
<keyword evidence="10" id="KW-1133">Transmembrane helix</keyword>
<evidence type="ECO:0000256" key="1">
    <source>
        <dbReference type="ARBA" id="ARBA00005898"/>
    </source>
</evidence>